<feature type="region of interest" description="Disordered" evidence="1">
    <location>
        <begin position="1"/>
        <end position="47"/>
    </location>
</feature>
<name>A0A8D8G1Y9_CULPI</name>
<protein>
    <submittedName>
        <fullName evidence="2">(northern house mosquito) hypothetical protein</fullName>
    </submittedName>
</protein>
<feature type="compositionally biased region" description="Basic and acidic residues" evidence="1">
    <location>
        <begin position="35"/>
        <end position="46"/>
    </location>
</feature>
<sequence length="136" mass="15133">MRRPTINKLLTRPGRPHHHDPLPANPATLGQPRQADLHALQRDPSRHRLRNARQKLRRWQAETLPVWHVPVVLRNDQGAAPAQVRTPPGTGRQSGTSRAAGAFDAGHHRPRVRLGLGRDGRGRRRGGATEQAMRGV</sequence>
<accession>A0A8D8G1Y9</accession>
<evidence type="ECO:0000256" key="1">
    <source>
        <dbReference type="SAM" id="MobiDB-lite"/>
    </source>
</evidence>
<proteinExistence type="predicted"/>
<evidence type="ECO:0000313" key="2">
    <source>
        <dbReference type="EMBL" id="CAG6493467.1"/>
    </source>
</evidence>
<dbReference type="AlphaFoldDB" id="A0A8D8G1Y9"/>
<feature type="region of interest" description="Disordered" evidence="1">
    <location>
        <begin position="78"/>
        <end position="136"/>
    </location>
</feature>
<reference evidence="2" key="1">
    <citation type="submission" date="2021-05" db="EMBL/GenBank/DDBJ databases">
        <authorList>
            <person name="Alioto T."/>
            <person name="Alioto T."/>
            <person name="Gomez Garrido J."/>
        </authorList>
    </citation>
    <scope>NUCLEOTIDE SEQUENCE</scope>
</reference>
<organism evidence="2">
    <name type="scientific">Culex pipiens</name>
    <name type="common">House mosquito</name>
    <dbReference type="NCBI Taxonomy" id="7175"/>
    <lineage>
        <taxon>Eukaryota</taxon>
        <taxon>Metazoa</taxon>
        <taxon>Ecdysozoa</taxon>
        <taxon>Arthropoda</taxon>
        <taxon>Hexapoda</taxon>
        <taxon>Insecta</taxon>
        <taxon>Pterygota</taxon>
        <taxon>Neoptera</taxon>
        <taxon>Endopterygota</taxon>
        <taxon>Diptera</taxon>
        <taxon>Nematocera</taxon>
        <taxon>Culicoidea</taxon>
        <taxon>Culicidae</taxon>
        <taxon>Culicinae</taxon>
        <taxon>Culicini</taxon>
        <taxon>Culex</taxon>
        <taxon>Culex</taxon>
    </lineage>
</organism>
<dbReference type="EMBL" id="HBUE01123635">
    <property type="protein sequence ID" value="CAG6493467.1"/>
    <property type="molecule type" value="Transcribed_RNA"/>
</dbReference>